<feature type="transmembrane region" description="Helical" evidence="9">
    <location>
        <begin position="807"/>
        <end position="828"/>
    </location>
</feature>
<comment type="similarity">
    <text evidence="2">Belongs to the CSC1 (TC 1.A.17) family.</text>
</comment>
<evidence type="ECO:0000256" key="7">
    <source>
        <dbReference type="SAM" id="Coils"/>
    </source>
</evidence>
<keyword evidence="4 9" id="KW-0812">Transmembrane</keyword>
<dbReference type="GO" id="GO:0005886">
    <property type="term" value="C:plasma membrane"/>
    <property type="evidence" value="ECO:0007669"/>
    <property type="project" value="TreeGrafter"/>
</dbReference>
<feature type="region of interest" description="Disordered" evidence="8">
    <location>
        <begin position="434"/>
        <end position="454"/>
    </location>
</feature>
<sequence>MSTFSSISLTVGVAALFCGTALAGFSMAVHCEANGLLAPRTYARPKQVLKNILKRPFSLRWISWALNLTYLEMLQGIPGTGTRNKGWSGLKLKANLDGIVLLKYHSLCLKVSIFATLLCLTIILPIYKTATCNPDISGMTMCSNMTRLTDFENTTLAHIPAIHPNQAEGLLFLGRSWRISPGLTLRLWMVVLVAYSIYFYTCVLIWEQWIENLALRRVFYLEFNHYQARKEELEALDNLEDPEDPCQQNRPAFLPQPELRDTVPNVSLYSVLYKLPSVHFATLSSATSSEVQRQLETAVEFFDKVIPNQPGYSSSVAAVTILPDVNQVSKAWKKWFDCANKLRRLRYIRKRLQLIQEGQDKNVEVLFNDDRINDSDIGSFRSSPSGISGEPAFRNSDKSKKNADDDNRPRVKQRIRTTPRRALTPVGGVHKLETVDEGSTGDLSSDVDLVDPEGVPSDVQVLMTNKSRSSDSYGIDDDSLGSAHYNVDDVNPILEPSEINIRTNFSPSRVDRIASDVKKDRFLASVGVAEESKLEMFMADDDIEQMTVYCREYARSSSSCCPYGCDAYVIRNADAATLADLEQEAEEAVQQANEELRLARAEVHRRLPGPEDQIQQFGSSAKNDSKRSDVEMNEDRSYKCTNGENDFLGIKNAIVHQSSVARPSSLSNRWEEAEKLVSSERNVIHKANRSKKYFLDNGHWPNPFHVWNRSLERSMEQTSKKPFSEGSSSIIDTDSYAVVTFTSRQAAIAARQCLADGCGLDRWREIDCIPIPPLADAPPWNILDCRGCCRPVSVTLPIEQKRWRGNFVVVVVVLFCLSYTIPLTYFSALVTPNRLETAFPDIPQIGRLSGLLSGGMRVIFFALCPQIFKSLSNFGSGAASIQQAERRAIRYYWFFMLVTAFTGTSLATVFYEGVVDSLDVGGTVKGVLKSVANTVPTTVSAQWLSWIIFRTGITLPYNYLLQFNNFLFSSLGWHCCARATTGGGPGGVPPFRIYVDCGVVFLCVVGLAPACPLIAPFAMLCYLLLIPMLRWLIIFTYRPHYDGGGFKWPLLHNILISSMIWAQIVLAAMMGVKRAYGAAILAGLAIIPTYTFHVICKDRFMQSYKDAGLLQTSELDGWNVDEETSMKEREGFRKWLVDCHKASYIPVCVNGEDNFLTAEPAVVIVTERDRKDDDSLGSFPMAPMIDSPDCSSHASPISGGGRQRSSTFDSYHSWKSHGSACQRGALFRRVTGHQFLHAVPPRDTFSHVIESRGRTVSGGSAISFSQLDTVFDDEEDHDTQELREKNI</sequence>
<dbReference type="GO" id="GO:0005227">
    <property type="term" value="F:calcium-activated cation channel activity"/>
    <property type="evidence" value="ECO:0007669"/>
    <property type="project" value="InterPro"/>
</dbReference>
<reference evidence="13" key="1">
    <citation type="journal article" date="2021" name="Sci. Rep.">
        <title>Diploid genomic architecture of Nitzschia inconspicua, an elite biomass production diatom.</title>
        <authorList>
            <person name="Oliver A."/>
            <person name="Podell S."/>
            <person name="Pinowska A."/>
            <person name="Traller J.C."/>
            <person name="Smith S.R."/>
            <person name="McClure R."/>
            <person name="Beliaev A."/>
            <person name="Bohutskyi P."/>
            <person name="Hill E.A."/>
            <person name="Rabines A."/>
            <person name="Zheng H."/>
            <person name="Allen L.Z."/>
            <person name="Kuo A."/>
            <person name="Grigoriev I.V."/>
            <person name="Allen A.E."/>
            <person name="Hazlebeck D."/>
            <person name="Allen E.E."/>
        </authorList>
    </citation>
    <scope>NUCLEOTIDE SEQUENCE</scope>
    <source>
        <strain evidence="13">Hildebrandi</strain>
    </source>
</reference>
<dbReference type="InterPro" id="IPR003864">
    <property type="entry name" value="CSC1/OSCA1-like_7TM"/>
</dbReference>
<feature type="domain" description="CSC1/OSCA1-like 7TM region" evidence="11">
    <location>
        <begin position="807"/>
        <end position="1069"/>
    </location>
</feature>
<feature type="coiled-coil region" evidence="7">
    <location>
        <begin position="571"/>
        <end position="602"/>
    </location>
</feature>
<proteinExistence type="inferred from homology"/>
<evidence type="ECO:0000256" key="4">
    <source>
        <dbReference type="ARBA" id="ARBA00022692"/>
    </source>
</evidence>
<evidence type="ECO:0000259" key="11">
    <source>
        <dbReference type="Pfam" id="PF02714"/>
    </source>
</evidence>
<evidence type="ECO:0000256" key="6">
    <source>
        <dbReference type="ARBA" id="ARBA00023136"/>
    </source>
</evidence>
<dbReference type="PANTHER" id="PTHR13018">
    <property type="entry name" value="PROBABLE MEMBRANE PROTEIN DUF221-RELATED"/>
    <property type="match status" value="1"/>
</dbReference>
<evidence type="ECO:0000256" key="1">
    <source>
        <dbReference type="ARBA" id="ARBA00004141"/>
    </source>
</evidence>
<organism evidence="13 14">
    <name type="scientific">Nitzschia inconspicua</name>
    <dbReference type="NCBI Taxonomy" id="303405"/>
    <lineage>
        <taxon>Eukaryota</taxon>
        <taxon>Sar</taxon>
        <taxon>Stramenopiles</taxon>
        <taxon>Ochrophyta</taxon>
        <taxon>Bacillariophyta</taxon>
        <taxon>Bacillariophyceae</taxon>
        <taxon>Bacillariophycidae</taxon>
        <taxon>Bacillariales</taxon>
        <taxon>Bacillariaceae</taxon>
        <taxon>Nitzschia</taxon>
    </lineage>
</organism>
<keyword evidence="3" id="KW-0813">Transport</keyword>
<keyword evidence="7" id="KW-0175">Coiled coil</keyword>
<evidence type="ECO:0000256" key="3">
    <source>
        <dbReference type="ARBA" id="ARBA00022448"/>
    </source>
</evidence>
<feature type="region of interest" description="Disordered" evidence="8">
    <location>
        <begin position="377"/>
        <end position="420"/>
    </location>
</feature>
<evidence type="ECO:0000259" key="12">
    <source>
        <dbReference type="Pfam" id="PF13967"/>
    </source>
</evidence>
<feature type="transmembrane region" description="Helical" evidence="9">
    <location>
        <begin position="1050"/>
        <end position="1069"/>
    </location>
</feature>
<comment type="caution">
    <text evidence="13">The sequence shown here is derived from an EMBL/GenBank/DDBJ whole genome shotgun (WGS) entry which is preliminary data.</text>
</comment>
<feature type="chain" id="PRO_5039950730" description="CSC1/OSCA1-like 7TM region domain-containing protein" evidence="10">
    <location>
        <begin position="24"/>
        <end position="1287"/>
    </location>
</feature>
<evidence type="ECO:0000313" key="13">
    <source>
        <dbReference type="EMBL" id="KAG7360303.1"/>
    </source>
</evidence>
<feature type="compositionally biased region" description="Polar residues" evidence="8">
    <location>
        <begin position="613"/>
        <end position="622"/>
    </location>
</feature>
<feature type="compositionally biased region" description="Basic residues" evidence="8">
    <location>
        <begin position="410"/>
        <end position="419"/>
    </location>
</feature>
<reference evidence="13" key="2">
    <citation type="submission" date="2021-04" db="EMBL/GenBank/DDBJ databases">
        <authorList>
            <person name="Podell S."/>
        </authorList>
    </citation>
    <scope>NUCLEOTIDE SEQUENCE</scope>
    <source>
        <strain evidence="13">Hildebrandi</strain>
    </source>
</reference>
<feature type="transmembrane region" description="Helical" evidence="9">
    <location>
        <begin position="889"/>
        <end position="911"/>
    </location>
</feature>
<evidence type="ECO:0000256" key="10">
    <source>
        <dbReference type="SAM" id="SignalP"/>
    </source>
</evidence>
<feature type="transmembrane region" description="Helical" evidence="9">
    <location>
        <begin position="1075"/>
        <end position="1095"/>
    </location>
</feature>
<evidence type="ECO:0000256" key="5">
    <source>
        <dbReference type="ARBA" id="ARBA00022989"/>
    </source>
</evidence>
<feature type="transmembrane region" description="Helical" evidence="9">
    <location>
        <begin position="185"/>
        <end position="206"/>
    </location>
</feature>
<comment type="subcellular location">
    <subcellularLocation>
        <location evidence="1">Membrane</location>
        <topology evidence="1">Multi-pass membrane protein</topology>
    </subcellularLocation>
</comment>
<dbReference type="Pfam" id="PF13967">
    <property type="entry name" value="RSN1_TM"/>
    <property type="match status" value="1"/>
</dbReference>
<protein>
    <recommendedName>
        <fullName evidence="15">CSC1/OSCA1-like 7TM region domain-containing protein</fullName>
    </recommendedName>
</protein>
<feature type="compositionally biased region" description="Basic and acidic residues" evidence="8">
    <location>
        <begin position="623"/>
        <end position="634"/>
    </location>
</feature>
<evidence type="ECO:0000313" key="14">
    <source>
        <dbReference type="Proteomes" id="UP000693970"/>
    </source>
</evidence>
<dbReference type="Pfam" id="PF02714">
    <property type="entry name" value="RSN1_7TM"/>
    <property type="match status" value="1"/>
</dbReference>
<evidence type="ECO:0000256" key="2">
    <source>
        <dbReference type="ARBA" id="ARBA00007779"/>
    </source>
</evidence>
<dbReference type="OrthoDB" id="2150324at2759"/>
<evidence type="ECO:0000256" key="9">
    <source>
        <dbReference type="SAM" id="Phobius"/>
    </source>
</evidence>
<feature type="region of interest" description="Disordered" evidence="8">
    <location>
        <begin position="607"/>
        <end position="634"/>
    </location>
</feature>
<keyword evidence="14" id="KW-1185">Reference proteome</keyword>
<evidence type="ECO:0008006" key="15">
    <source>
        <dbReference type="Google" id="ProtNLM"/>
    </source>
</evidence>
<keyword evidence="5 9" id="KW-1133">Transmembrane helix</keyword>
<feature type="compositionally biased region" description="Basic and acidic residues" evidence="8">
    <location>
        <begin position="395"/>
        <end position="409"/>
    </location>
</feature>
<keyword evidence="10" id="KW-0732">Signal</keyword>
<keyword evidence="6 9" id="KW-0472">Membrane</keyword>
<accession>A0A9K3LEZ2</accession>
<dbReference type="Proteomes" id="UP000693970">
    <property type="component" value="Unassembled WGS sequence"/>
</dbReference>
<feature type="domain" description="CSC1/OSCA1-like N-terminal transmembrane" evidence="12">
    <location>
        <begin position="94"/>
        <end position="207"/>
    </location>
</feature>
<feature type="signal peptide" evidence="10">
    <location>
        <begin position="1"/>
        <end position="23"/>
    </location>
</feature>
<gene>
    <name evidence="13" type="ORF">IV203_035402</name>
</gene>
<evidence type="ECO:0000256" key="8">
    <source>
        <dbReference type="SAM" id="MobiDB-lite"/>
    </source>
</evidence>
<dbReference type="PANTHER" id="PTHR13018:SF5">
    <property type="entry name" value="RE44586P"/>
    <property type="match status" value="1"/>
</dbReference>
<feature type="transmembrane region" description="Helical" evidence="9">
    <location>
        <begin position="999"/>
        <end position="1029"/>
    </location>
</feature>
<dbReference type="InterPro" id="IPR045122">
    <property type="entry name" value="Csc1-like"/>
</dbReference>
<name>A0A9K3LEZ2_9STRA</name>
<dbReference type="InterPro" id="IPR032880">
    <property type="entry name" value="CSC1/OSCA1-like_N"/>
</dbReference>
<dbReference type="EMBL" id="JAGRRH010000013">
    <property type="protein sequence ID" value="KAG7360303.1"/>
    <property type="molecule type" value="Genomic_DNA"/>
</dbReference>
<feature type="region of interest" description="Disordered" evidence="8">
    <location>
        <begin position="1172"/>
        <end position="1210"/>
    </location>
</feature>